<dbReference type="Proteomes" id="UP000622547">
    <property type="component" value="Unassembled WGS sequence"/>
</dbReference>
<name>A0A8J3UDL4_9ACTN</name>
<proteinExistence type="predicted"/>
<gene>
    <name evidence="1" type="ORF">Pph01_78380</name>
</gene>
<evidence type="ECO:0000313" key="2">
    <source>
        <dbReference type="Proteomes" id="UP000622547"/>
    </source>
</evidence>
<reference evidence="1 2" key="1">
    <citation type="submission" date="2021-01" db="EMBL/GenBank/DDBJ databases">
        <title>Whole genome shotgun sequence of Planotetraspora phitsanulokensis NBRC 104273.</title>
        <authorList>
            <person name="Komaki H."/>
            <person name="Tamura T."/>
        </authorList>
    </citation>
    <scope>NUCLEOTIDE SEQUENCE [LARGE SCALE GENOMIC DNA]</scope>
    <source>
        <strain evidence="1 2">NBRC 104273</strain>
    </source>
</reference>
<accession>A0A8J3UDL4</accession>
<evidence type="ECO:0000313" key="1">
    <source>
        <dbReference type="EMBL" id="GII42835.1"/>
    </source>
</evidence>
<dbReference type="RefSeq" id="WP_204078248.1">
    <property type="nucleotide sequence ID" value="NZ_BAABHI010000048.1"/>
</dbReference>
<sequence length="131" mass="15349">MPDITPHPHYDDEDGLVVPFDEFGNLLRKPWVPEGEVVWRPAEPFTARMHLAEFVRGKTAPYVTWLNEDNKFFPMYLADLVETLRTFDIERGGYLLAEWIPHRRGVGSYTTYGLRLNLTRAERRMARFGHV</sequence>
<organism evidence="1 2">
    <name type="scientific">Planotetraspora phitsanulokensis</name>
    <dbReference type="NCBI Taxonomy" id="575192"/>
    <lineage>
        <taxon>Bacteria</taxon>
        <taxon>Bacillati</taxon>
        <taxon>Actinomycetota</taxon>
        <taxon>Actinomycetes</taxon>
        <taxon>Streptosporangiales</taxon>
        <taxon>Streptosporangiaceae</taxon>
        <taxon>Planotetraspora</taxon>
    </lineage>
</organism>
<comment type="caution">
    <text evidence="1">The sequence shown here is derived from an EMBL/GenBank/DDBJ whole genome shotgun (WGS) entry which is preliminary data.</text>
</comment>
<keyword evidence="2" id="KW-1185">Reference proteome</keyword>
<dbReference type="AlphaFoldDB" id="A0A8J3UDL4"/>
<dbReference type="EMBL" id="BOOP01000048">
    <property type="protein sequence ID" value="GII42835.1"/>
    <property type="molecule type" value="Genomic_DNA"/>
</dbReference>
<protein>
    <submittedName>
        <fullName evidence="1">Uncharacterized protein</fullName>
    </submittedName>
</protein>